<dbReference type="EMBL" id="JAFCMP010000112">
    <property type="protein sequence ID" value="KAG5186381.1"/>
    <property type="molecule type" value="Genomic_DNA"/>
</dbReference>
<name>A0A835Z356_9STRA</name>
<organism evidence="1 2">
    <name type="scientific">Tribonema minus</name>
    <dbReference type="NCBI Taxonomy" id="303371"/>
    <lineage>
        <taxon>Eukaryota</taxon>
        <taxon>Sar</taxon>
        <taxon>Stramenopiles</taxon>
        <taxon>Ochrophyta</taxon>
        <taxon>PX clade</taxon>
        <taxon>Xanthophyceae</taxon>
        <taxon>Tribonematales</taxon>
        <taxon>Tribonemataceae</taxon>
        <taxon>Tribonema</taxon>
    </lineage>
</organism>
<comment type="caution">
    <text evidence="1">The sequence shown here is derived from an EMBL/GenBank/DDBJ whole genome shotgun (WGS) entry which is preliminary data.</text>
</comment>
<evidence type="ECO:0000313" key="2">
    <source>
        <dbReference type="Proteomes" id="UP000664859"/>
    </source>
</evidence>
<evidence type="ECO:0000313" key="1">
    <source>
        <dbReference type="EMBL" id="KAG5186381.1"/>
    </source>
</evidence>
<evidence type="ECO:0008006" key="3">
    <source>
        <dbReference type="Google" id="ProtNLM"/>
    </source>
</evidence>
<protein>
    <recommendedName>
        <fullName evidence="3">Transposase</fullName>
    </recommendedName>
</protein>
<dbReference type="Proteomes" id="UP000664859">
    <property type="component" value="Unassembled WGS sequence"/>
</dbReference>
<gene>
    <name evidence="1" type="ORF">JKP88DRAFT_157152</name>
</gene>
<proteinExistence type="predicted"/>
<sequence>PAKQAKSTRGKRGLLRTNRRKVLRGIPLLYEHAWLMDDDQFEEKRRNPCTPVPFVVNNIKSDGVRVHTTLVTLGAEGAPGRDQLVKKGYDNITETFVAGEHTRGIFKDAAPLRDALIADLNHEDSTCFIEAVGVDAGGRKVINSGSARVTSTTDHQSFKGSTVHTTSGDYKHQCLATAALKFATAKREQNLAYGGAISSYVKQGASLKIGVGTATYANLAYSNLRTLGRELLSRERREFAFARQRAKDRAIARLAREMGGADPEAAYKRHLHSGRVVEAGRVELQDRVKTMLDRKGVGRTWTRVVFFGNAQFGHGSAGPLPRKRLLWVLAAVCVVVLTDEFRTTVRCCGCGEVLKQQDGSRIYGCPTVSDEDHCSIRFIDRDDNASVNIAMCGVNMLLGLPRPIHLQRERPPVAVDGVVEE</sequence>
<keyword evidence="2" id="KW-1185">Reference proteome</keyword>
<feature type="non-terminal residue" evidence="1">
    <location>
        <position position="1"/>
    </location>
</feature>
<dbReference type="AlphaFoldDB" id="A0A835Z356"/>
<reference evidence="1" key="1">
    <citation type="submission" date="2021-02" db="EMBL/GenBank/DDBJ databases">
        <title>First Annotated Genome of the Yellow-green Alga Tribonema minus.</title>
        <authorList>
            <person name="Mahan K.M."/>
        </authorList>
    </citation>
    <scope>NUCLEOTIDE SEQUENCE</scope>
    <source>
        <strain evidence="1">UTEX B ZZ1240</strain>
    </source>
</reference>
<accession>A0A835Z356</accession>